<evidence type="ECO:0000313" key="4">
    <source>
        <dbReference type="EMBL" id="KAF4353077.1"/>
    </source>
</evidence>
<feature type="compositionally biased region" description="Basic and acidic residues" evidence="2">
    <location>
        <begin position="89"/>
        <end position="99"/>
    </location>
</feature>
<dbReference type="Proteomes" id="UP000583929">
    <property type="component" value="Unassembled WGS sequence"/>
</dbReference>
<evidence type="ECO:0000256" key="2">
    <source>
        <dbReference type="SAM" id="MobiDB-lite"/>
    </source>
</evidence>
<proteinExistence type="predicted"/>
<dbReference type="PROSITE" id="PS00028">
    <property type="entry name" value="ZINC_FINGER_C2H2_1"/>
    <property type="match status" value="2"/>
</dbReference>
<dbReference type="EMBL" id="JAATIP010000300">
    <property type="protein sequence ID" value="KAF4353077.1"/>
    <property type="molecule type" value="Genomic_DNA"/>
</dbReference>
<protein>
    <recommendedName>
        <fullName evidence="3">C2H2-type domain-containing protein</fullName>
    </recommendedName>
</protein>
<dbReference type="EMBL" id="JAATIQ010000067">
    <property type="protein sequence ID" value="KAF4389519.1"/>
    <property type="molecule type" value="Genomic_DNA"/>
</dbReference>
<organism evidence="4 6">
    <name type="scientific">Cannabis sativa</name>
    <name type="common">Hemp</name>
    <name type="synonym">Marijuana</name>
    <dbReference type="NCBI Taxonomy" id="3483"/>
    <lineage>
        <taxon>Eukaryota</taxon>
        <taxon>Viridiplantae</taxon>
        <taxon>Streptophyta</taxon>
        <taxon>Embryophyta</taxon>
        <taxon>Tracheophyta</taxon>
        <taxon>Spermatophyta</taxon>
        <taxon>Magnoliopsida</taxon>
        <taxon>eudicotyledons</taxon>
        <taxon>Gunneridae</taxon>
        <taxon>Pentapetalae</taxon>
        <taxon>rosids</taxon>
        <taxon>fabids</taxon>
        <taxon>Rosales</taxon>
        <taxon>Cannabaceae</taxon>
        <taxon>Cannabis</taxon>
    </lineage>
</organism>
<feature type="region of interest" description="Disordered" evidence="2">
    <location>
        <begin position="28"/>
        <end position="57"/>
    </location>
</feature>
<dbReference type="PROSITE" id="PS50157">
    <property type="entry name" value="ZINC_FINGER_C2H2_2"/>
    <property type="match status" value="2"/>
</dbReference>
<feature type="compositionally biased region" description="Basic residues" evidence="2">
    <location>
        <begin position="100"/>
        <end position="112"/>
    </location>
</feature>
<keyword evidence="1" id="KW-0862">Zinc</keyword>
<evidence type="ECO:0000313" key="7">
    <source>
        <dbReference type="Proteomes" id="UP000583929"/>
    </source>
</evidence>
<accession>A0A803PPF6</accession>
<name>A0A7J6E3S7_CANSA</name>
<dbReference type="GO" id="GO:0008270">
    <property type="term" value="F:zinc ion binding"/>
    <property type="evidence" value="ECO:0007669"/>
    <property type="project" value="UniProtKB-KW"/>
</dbReference>
<dbReference type="OrthoDB" id="9411774at2759"/>
<keyword evidence="7" id="KW-1185">Reference proteome</keyword>
<feature type="domain" description="C2H2-type" evidence="3">
    <location>
        <begin position="4"/>
        <end position="31"/>
    </location>
</feature>
<evidence type="ECO:0000256" key="1">
    <source>
        <dbReference type="PROSITE-ProRule" id="PRU00042"/>
    </source>
</evidence>
<sequence>MERHRCKLCHRSFANGRALGGHMKAHLATLPLPPKNPEPASSSSSDPDADDNKSLALAYGLRENPKKSFRLADPEFSFPAADNGSVVIQDRESETESRNPTRRRSKRNRRPNALKRIPSWVVVDSVPLTETEPVSSVSDTSPEEDVAMCLMMLSRDVWEQEEQVIKTVTLKKSMTDDEEDEVIVKRLKRVNNNSNNGVAKHKCDMCKKVFRSHQAMCGHKKICSMNENQEKEGVKDNKIFECPYCYKVFGSGQALGGHKRSHQLNSSSSSATATTTTATTAKPIIIITSTSTTTTTTTNTTLTDNSVKHRHHSGLIDLNLPAPLDDDDFSVLSDA</sequence>
<comment type="caution">
    <text evidence="4">The sequence shown here is derived from an EMBL/GenBank/DDBJ whole genome shotgun (WGS) entry which is preliminary data.</text>
</comment>
<reference evidence="6 7" key="1">
    <citation type="journal article" date="2020" name="bioRxiv">
        <title>Sequence and annotation of 42 cannabis genomes reveals extensive copy number variation in cannabinoid synthesis and pathogen resistance genes.</title>
        <authorList>
            <person name="Mckernan K.J."/>
            <person name="Helbert Y."/>
            <person name="Kane L.T."/>
            <person name="Ebling H."/>
            <person name="Zhang L."/>
            <person name="Liu B."/>
            <person name="Eaton Z."/>
            <person name="Mclaughlin S."/>
            <person name="Kingan S."/>
            <person name="Baybayan P."/>
            <person name="Concepcion G."/>
            <person name="Jordan M."/>
            <person name="Riva A."/>
            <person name="Barbazuk W."/>
            <person name="Harkins T."/>
        </authorList>
    </citation>
    <scope>NUCLEOTIDE SEQUENCE [LARGE SCALE GENOMIC DNA]</scope>
    <source>
        <strain evidence="6 7">cv. Jamaican Lion 4</strain>
        <strain evidence="5">Father</strain>
        <strain evidence="4">Mother</strain>
        <tissue evidence="4">Leaf</tissue>
    </source>
</reference>
<dbReference type="AlphaFoldDB" id="A0A7J6E3S7"/>
<evidence type="ECO:0000259" key="3">
    <source>
        <dbReference type="PROSITE" id="PS50157"/>
    </source>
</evidence>
<keyword evidence="1" id="KW-0863">Zinc-finger</keyword>
<dbReference type="SUPFAM" id="SSF57667">
    <property type="entry name" value="beta-beta-alpha zinc fingers"/>
    <property type="match status" value="2"/>
</dbReference>
<feature type="region of interest" description="Disordered" evidence="2">
    <location>
        <begin position="80"/>
        <end position="112"/>
    </location>
</feature>
<dbReference type="InterPro" id="IPR013087">
    <property type="entry name" value="Znf_C2H2_type"/>
</dbReference>
<dbReference type="PANTHER" id="PTHR46326">
    <property type="entry name" value="ZINC FINGER PROTEIN ZAT1-RELATED"/>
    <property type="match status" value="1"/>
</dbReference>
<evidence type="ECO:0000313" key="5">
    <source>
        <dbReference type="EMBL" id="KAF4389519.1"/>
    </source>
</evidence>
<dbReference type="SMART" id="SM00355">
    <property type="entry name" value="ZnF_C2H2"/>
    <property type="match status" value="3"/>
</dbReference>
<dbReference type="Proteomes" id="UP000525078">
    <property type="component" value="Unassembled WGS sequence"/>
</dbReference>
<dbReference type="InterPro" id="IPR036236">
    <property type="entry name" value="Znf_C2H2_sf"/>
</dbReference>
<dbReference type="Pfam" id="PF13912">
    <property type="entry name" value="zf-C2H2_6"/>
    <property type="match status" value="3"/>
</dbReference>
<gene>
    <name evidence="4" type="ORF">F8388_016922</name>
    <name evidence="5" type="ORF">G4B88_006578</name>
</gene>
<dbReference type="PANTHER" id="PTHR46326:SF8">
    <property type="entry name" value="C2H2-LIKE ZINC FINGER PROTEIN"/>
    <property type="match status" value="1"/>
</dbReference>
<dbReference type="GO" id="GO:0006355">
    <property type="term" value="P:regulation of DNA-templated transcription"/>
    <property type="evidence" value="ECO:0007669"/>
    <property type="project" value="InterPro"/>
</dbReference>
<keyword evidence="1" id="KW-0479">Metal-binding</keyword>
<feature type="domain" description="C2H2-type" evidence="3">
    <location>
        <begin position="240"/>
        <end position="267"/>
    </location>
</feature>
<evidence type="ECO:0000313" key="6">
    <source>
        <dbReference type="Proteomes" id="UP000525078"/>
    </source>
</evidence>
<dbReference type="OMA" id="NMPAPLE"/>
<dbReference type="Gene3D" id="3.30.160.60">
    <property type="entry name" value="Classic Zinc Finger"/>
    <property type="match status" value="1"/>
</dbReference>
<accession>A0A7J6E3S7</accession>
<dbReference type="InterPro" id="IPR044303">
    <property type="entry name" value="ZAT1/4/9"/>
</dbReference>